<dbReference type="AlphaFoldDB" id="A0A9D4NDF2"/>
<comment type="caution">
    <text evidence="1">The sequence shown here is derived from an EMBL/GenBank/DDBJ whole genome shotgun (WGS) entry which is preliminary data.</text>
</comment>
<keyword evidence="2" id="KW-1185">Reference proteome</keyword>
<reference evidence="1" key="1">
    <citation type="journal article" date="2019" name="bioRxiv">
        <title>The Genome of the Zebra Mussel, Dreissena polymorpha: A Resource for Invasive Species Research.</title>
        <authorList>
            <person name="McCartney M.A."/>
            <person name="Auch B."/>
            <person name="Kono T."/>
            <person name="Mallez S."/>
            <person name="Zhang Y."/>
            <person name="Obille A."/>
            <person name="Becker A."/>
            <person name="Abrahante J.E."/>
            <person name="Garbe J."/>
            <person name="Badalamenti J.P."/>
            <person name="Herman A."/>
            <person name="Mangelson H."/>
            <person name="Liachko I."/>
            <person name="Sullivan S."/>
            <person name="Sone E.D."/>
            <person name="Koren S."/>
            <person name="Silverstein K.A.T."/>
            <person name="Beckman K.B."/>
            <person name="Gohl D.M."/>
        </authorList>
    </citation>
    <scope>NUCLEOTIDE SEQUENCE</scope>
    <source>
        <strain evidence="1">Duluth1</strain>
        <tissue evidence="1">Whole animal</tissue>
    </source>
</reference>
<gene>
    <name evidence="1" type="ORF">DPMN_016732</name>
</gene>
<protein>
    <submittedName>
        <fullName evidence="1">Uncharacterized protein</fullName>
    </submittedName>
</protein>
<sequence>MFEMKNIEAKTMALNHKIALLRKRNLHLHRQNNEFQTKIHTSKQQKLMSDRYDVPKSFFEEEFGEDNKTA</sequence>
<dbReference type="Proteomes" id="UP000828390">
    <property type="component" value="Unassembled WGS sequence"/>
</dbReference>
<proteinExistence type="predicted"/>
<evidence type="ECO:0000313" key="1">
    <source>
        <dbReference type="EMBL" id="KAH3892611.1"/>
    </source>
</evidence>
<dbReference type="EMBL" id="JAIWYP010000001">
    <property type="protein sequence ID" value="KAH3892611.1"/>
    <property type="molecule type" value="Genomic_DNA"/>
</dbReference>
<organism evidence="1 2">
    <name type="scientific">Dreissena polymorpha</name>
    <name type="common">Zebra mussel</name>
    <name type="synonym">Mytilus polymorpha</name>
    <dbReference type="NCBI Taxonomy" id="45954"/>
    <lineage>
        <taxon>Eukaryota</taxon>
        <taxon>Metazoa</taxon>
        <taxon>Spiralia</taxon>
        <taxon>Lophotrochozoa</taxon>
        <taxon>Mollusca</taxon>
        <taxon>Bivalvia</taxon>
        <taxon>Autobranchia</taxon>
        <taxon>Heteroconchia</taxon>
        <taxon>Euheterodonta</taxon>
        <taxon>Imparidentia</taxon>
        <taxon>Neoheterodontei</taxon>
        <taxon>Myida</taxon>
        <taxon>Dreissenoidea</taxon>
        <taxon>Dreissenidae</taxon>
        <taxon>Dreissena</taxon>
    </lineage>
</organism>
<name>A0A9D4NDF2_DREPO</name>
<accession>A0A9D4NDF2</accession>
<reference evidence="1" key="2">
    <citation type="submission" date="2020-11" db="EMBL/GenBank/DDBJ databases">
        <authorList>
            <person name="McCartney M.A."/>
            <person name="Auch B."/>
            <person name="Kono T."/>
            <person name="Mallez S."/>
            <person name="Becker A."/>
            <person name="Gohl D.M."/>
            <person name="Silverstein K.A.T."/>
            <person name="Koren S."/>
            <person name="Bechman K.B."/>
            <person name="Herman A."/>
            <person name="Abrahante J.E."/>
            <person name="Garbe J."/>
        </authorList>
    </citation>
    <scope>NUCLEOTIDE SEQUENCE</scope>
    <source>
        <strain evidence="1">Duluth1</strain>
        <tissue evidence="1">Whole animal</tissue>
    </source>
</reference>
<evidence type="ECO:0000313" key="2">
    <source>
        <dbReference type="Proteomes" id="UP000828390"/>
    </source>
</evidence>